<proteinExistence type="predicted"/>
<dbReference type="SUPFAM" id="SSF47384">
    <property type="entry name" value="Homodimeric domain of signal transducing histidine kinase"/>
    <property type="match status" value="1"/>
</dbReference>
<dbReference type="Gene3D" id="1.10.287.130">
    <property type="match status" value="1"/>
</dbReference>
<reference evidence="8" key="1">
    <citation type="submission" date="2017-02" db="EMBL/GenBank/DDBJ databases">
        <authorList>
            <person name="Varghese N."/>
            <person name="Submissions S."/>
        </authorList>
    </citation>
    <scope>NUCLEOTIDE SEQUENCE [LARGE SCALE GENOMIC DNA]</scope>
    <source>
        <strain evidence="8">DSM 18108</strain>
    </source>
</reference>
<keyword evidence="3" id="KW-0597">Phosphoprotein</keyword>
<evidence type="ECO:0000256" key="4">
    <source>
        <dbReference type="PROSITE-ProRule" id="PRU00339"/>
    </source>
</evidence>
<feature type="domain" description="Histidine kinase" evidence="6">
    <location>
        <begin position="352"/>
        <end position="566"/>
    </location>
</feature>
<dbReference type="Gene3D" id="3.30.565.10">
    <property type="entry name" value="Histidine kinase-like ATPase, C-terminal domain"/>
    <property type="match status" value="1"/>
</dbReference>
<dbReference type="EMBL" id="FUZZ01000001">
    <property type="protein sequence ID" value="SKC95577.1"/>
    <property type="molecule type" value="Genomic_DNA"/>
</dbReference>
<dbReference type="Pfam" id="PF13424">
    <property type="entry name" value="TPR_12"/>
    <property type="match status" value="1"/>
</dbReference>
<dbReference type="InterPro" id="IPR036097">
    <property type="entry name" value="HisK_dim/P_sf"/>
</dbReference>
<evidence type="ECO:0000259" key="6">
    <source>
        <dbReference type="PROSITE" id="PS50109"/>
    </source>
</evidence>
<accession>A0A1T5N545</accession>
<feature type="repeat" description="TPR" evidence="4">
    <location>
        <begin position="72"/>
        <end position="105"/>
    </location>
</feature>
<dbReference type="Pfam" id="PF02518">
    <property type="entry name" value="HATPase_c"/>
    <property type="match status" value="1"/>
</dbReference>
<dbReference type="SMART" id="SM00387">
    <property type="entry name" value="HATPase_c"/>
    <property type="match status" value="1"/>
</dbReference>
<evidence type="ECO:0000256" key="5">
    <source>
        <dbReference type="SAM" id="Phobius"/>
    </source>
</evidence>
<evidence type="ECO:0000313" key="8">
    <source>
        <dbReference type="Proteomes" id="UP000190166"/>
    </source>
</evidence>
<dbReference type="InterPro" id="IPR036890">
    <property type="entry name" value="HATPase_C_sf"/>
</dbReference>
<dbReference type="PANTHER" id="PTHR43547">
    <property type="entry name" value="TWO-COMPONENT HISTIDINE KINASE"/>
    <property type="match status" value="1"/>
</dbReference>
<evidence type="ECO:0000256" key="2">
    <source>
        <dbReference type="ARBA" id="ARBA00012438"/>
    </source>
</evidence>
<dbReference type="GO" id="GO:0000155">
    <property type="term" value="F:phosphorelay sensor kinase activity"/>
    <property type="evidence" value="ECO:0007669"/>
    <property type="project" value="InterPro"/>
</dbReference>
<keyword evidence="4" id="KW-0802">TPR repeat</keyword>
<feature type="transmembrane region" description="Helical" evidence="5">
    <location>
        <begin position="294"/>
        <end position="315"/>
    </location>
</feature>
<evidence type="ECO:0000256" key="1">
    <source>
        <dbReference type="ARBA" id="ARBA00000085"/>
    </source>
</evidence>
<dbReference type="InterPro" id="IPR003594">
    <property type="entry name" value="HATPase_dom"/>
</dbReference>
<dbReference type="SUPFAM" id="SSF55874">
    <property type="entry name" value="ATPase domain of HSP90 chaperone/DNA topoisomerase II/histidine kinase"/>
    <property type="match status" value="1"/>
</dbReference>
<dbReference type="PROSITE" id="PS50005">
    <property type="entry name" value="TPR"/>
    <property type="match status" value="1"/>
</dbReference>
<comment type="catalytic activity">
    <reaction evidence="1">
        <text>ATP + protein L-histidine = ADP + protein N-phospho-L-histidine.</text>
        <dbReference type="EC" id="2.7.13.3"/>
    </reaction>
</comment>
<sequence length="566" mass="64479">MLYHMKDIDSSLYFGMMAKELASKIQYPKGKADADNVIASVLYIRGMYQESLQLYARALSDYKGQKDTPNVSQVTMNMGNVYLSLGDAEKGLELFRQVIRTGRRDSIMSLAYANYCMSNPSLSDDSVQYYINKTREIADIYKDHRVLIAVNELEVDLLLKKGRRMDALKLLDTTLSDARRYELDDQEIYLLSSFTRFYKNQPDSALHYAWRSYQLAKKKEYVLELIPILKDILSYTQLSGNRDRIISVQKLLENAMAEENEKLKKFVGDYIKYNTIQSDNAVLSIINKNSKAKILLLIAICVVGAFLLLFIYRLYQISRKHHRELEQLNLKILEQNKSLQVNDEFKNKLFSILAHDFRTPLIDTISIASLMKDNPGFTKEEMEAFYGNIEKQASGMLESFDTILQWIKQQLSGYRYKPETLVLYDLFSESADIVKQQLDAKKVTVSNQIPVHITATSDKEMLQFVNRNLLSNAIKFSPKGGTIVISCTQDSNSITVSVADQGQGIDELTMSKLFSVSSNFGSSTQHGAGIALSMCKDFIQKLHGRIWAKNAEPKGAVFMYAIPRVV</sequence>
<name>A0A1T5N545_9BACT</name>
<dbReference type="EC" id="2.7.13.3" evidence="2"/>
<dbReference type="InterPro" id="IPR004358">
    <property type="entry name" value="Sig_transdc_His_kin-like_C"/>
</dbReference>
<evidence type="ECO:0000256" key="3">
    <source>
        <dbReference type="ARBA" id="ARBA00022553"/>
    </source>
</evidence>
<keyword evidence="5" id="KW-1133">Transmembrane helix</keyword>
<gene>
    <name evidence="7" type="ORF">SAMN05660461_0435</name>
</gene>
<protein>
    <recommendedName>
        <fullName evidence="2">histidine kinase</fullName>
        <ecNumber evidence="2">2.7.13.3</ecNumber>
    </recommendedName>
</protein>
<dbReference type="AlphaFoldDB" id="A0A1T5N545"/>
<dbReference type="InterPro" id="IPR011990">
    <property type="entry name" value="TPR-like_helical_dom_sf"/>
</dbReference>
<dbReference type="PROSITE" id="PS50109">
    <property type="entry name" value="HIS_KIN"/>
    <property type="match status" value="1"/>
</dbReference>
<dbReference type="PANTHER" id="PTHR43547:SF2">
    <property type="entry name" value="HYBRID SIGNAL TRANSDUCTION HISTIDINE KINASE C"/>
    <property type="match status" value="1"/>
</dbReference>
<dbReference type="PRINTS" id="PR00344">
    <property type="entry name" value="BCTRLSENSOR"/>
</dbReference>
<keyword evidence="5" id="KW-0812">Transmembrane</keyword>
<dbReference type="STRING" id="393003.SAMN05660461_0435"/>
<dbReference type="SUPFAM" id="SSF48452">
    <property type="entry name" value="TPR-like"/>
    <property type="match status" value="1"/>
</dbReference>
<keyword evidence="5" id="KW-0472">Membrane</keyword>
<dbReference type="Proteomes" id="UP000190166">
    <property type="component" value="Unassembled WGS sequence"/>
</dbReference>
<keyword evidence="8" id="KW-1185">Reference proteome</keyword>
<evidence type="ECO:0000313" key="7">
    <source>
        <dbReference type="EMBL" id="SKC95577.1"/>
    </source>
</evidence>
<dbReference type="InterPro" id="IPR019734">
    <property type="entry name" value="TPR_rpt"/>
</dbReference>
<dbReference type="Gene3D" id="1.25.40.10">
    <property type="entry name" value="Tetratricopeptide repeat domain"/>
    <property type="match status" value="1"/>
</dbReference>
<dbReference type="InterPro" id="IPR005467">
    <property type="entry name" value="His_kinase_dom"/>
</dbReference>
<organism evidence="7 8">
    <name type="scientific">Chitinophaga ginsengisegetis</name>
    <dbReference type="NCBI Taxonomy" id="393003"/>
    <lineage>
        <taxon>Bacteria</taxon>
        <taxon>Pseudomonadati</taxon>
        <taxon>Bacteroidota</taxon>
        <taxon>Chitinophagia</taxon>
        <taxon>Chitinophagales</taxon>
        <taxon>Chitinophagaceae</taxon>
        <taxon>Chitinophaga</taxon>
    </lineage>
</organism>